<accession>A0AAN7UTG1</accession>
<evidence type="ECO:0000313" key="3">
    <source>
        <dbReference type="Proteomes" id="UP001305414"/>
    </source>
</evidence>
<comment type="caution">
    <text evidence="2">The sequence shown here is derived from an EMBL/GenBank/DDBJ whole genome shotgun (WGS) entry which is preliminary data.</text>
</comment>
<reference evidence="2 3" key="1">
    <citation type="submission" date="2023-10" db="EMBL/GenBank/DDBJ databases">
        <title>Draft genome sequence of Xylaria bambusicola isolate GMP-LS, the root and basal stem rot pathogen of sugarcane in Indonesia.</title>
        <authorList>
            <person name="Selvaraj P."/>
            <person name="Muralishankar V."/>
            <person name="Muruganantham S."/>
            <person name="Sp S."/>
            <person name="Haryani S."/>
            <person name="Lau K.J.X."/>
            <person name="Naqvi N.I."/>
        </authorList>
    </citation>
    <scope>NUCLEOTIDE SEQUENCE [LARGE SCALE GENOMIC DNA]</scope>
    <source>
        <strain evidence="2">GMP-LS</strain>
    </source>
</reference>
<sequence>MIPVARTSFCIQRYQACQLFSIYRSIAIRRRQTNGPKTLGNVELDIVLGDFFEDVREGLGLAKAAARVEFLRRPAVSNQSLSSGVLEELEEHEEHESRSSGEVLTGWP</sequence>
<dbReference type="Proteomes" id="UP001305414">
    <property type="component" value="Unassembled WGS sequence"/>
</dbReference>
<keyword evidence="3" id="KW-1185">Reference proteome</keyword>
<proteinExistence type="predicted"/>
<evidence type="ECO:0000256" key="1">
    <source>
        <dbReference type="SAM" id="MobiDB-lite"/>
    </source>
</evidence>
<feature type="region of interest" description="Disordered" evidence="1">
    <location>
        <begin position="76"/>
        <end position="108"/>
    </location>
</feature>
<gene>
    <name evidence="2" type="ORF">RRF57_011184</name>
</gene>
<organism evidence="2 3">
    <name type="scientific">Xylaria bambusicola</name>
    <dbReference type="NCBI Taxonomy" id="326684"/>
    <lineage>
        <taxon>Eukaryota</taxon>
        <taxon>Fungi</taxon>
        <taxon>Dikarya</taxon>
        <taxon>Ascomycota</taxon>
        <taxon>Pezizomycotina</taxon>
        <taxon>Sordariomycetes</taxon>
        <taxon>Xylariomycetidae</taxon>
        <taxon>Xylariales</taxon>
        <taxon>Xylariaceae</taxon>
        <taxon>Xylaria</taxon>
    </lineage>
</organism>
<dbReference type="AlphaFoldDB" id="A0AAN7UTG1"/>
<evidence type="ECO:0000313" key="2">
    <source>
        <dbReference type="EMBL" id="KAK5635472.1"/>
    </source>
</evidence>
<dbReference type="EMBL" id="JAWHQM010000053">
    <property type="protein sequence ID" value="KAK5635472.1"/>
    <property type="molecule type" value="Genomic_DNA"/>
</dbReference>
<name>A0AAN7UTG1_9PEZI</name>
<protein>
    <submittedName>
        <fullName evidence="2">Uncharacterized protein</fullName>
    </submittedName>
</protein>